<evidence type="ECO:0000313" key="8">
    <source>
        <dbReference type="EMBL" id="EFI93817.1"/>
    </source>
</evidence>
<dbReference type="InterPro" id="IPR037171">
    <property type="entry name" value="NagB/RpiA_transferase-like"/>
</dbReference>
<dbReference type="KEGG" id="scm:SCHCO_02513432"/>
<dbReference type="GO" id="GO:0009396">
    <property type="term" value="P:folic acid-containing compound biosynthetic process"/>
    <property type="evidence" value="ECO:0007669"/>
    <property type="project" value="TreeGrafter"/>
</dbReference>
<evidence type="ECO:0000256" key="2">
    <source>
        <dbReference type="ARBA" id="ARBA00022741"/>
    </source>
</evidence>
<dbReference type="InterPro" id="IPR002698">
    <property type="entry name" value="FTHF_cligase"/>
</dbReference>
<dbReference type="GO" id="GO:0005739">
    <property type="term" value="C:mitochondrion"/>
    <property type="evidence" value="ECO:0007669"/>
    <property type="project" value="TreeGrafter"/>
</dbReference>
<comment type="catalytic activity">
    <reaction evidence="4 7">
        <text>(6S)-5-formyl-5,6,7,8-tetrahydrofolate + ATP = (6R)-5,10-methenyltetrahydrofolate + ADP + phosphate</text>
        <dbReference type="Rhea" id="RHEA:10488"/>
        <dbReference type="ChEBI" id="CHEBI:30616"/>
        <dbReference type="ChEBI" id="CHEBI:43474"/>
        <dbReference type="ChEBI" id="CHEBI:57455"/>
        <dbReference type="ChEBI" id="CHEBI:57457"/>
        <dbReference type="ChEBI" id="CHEBI:456216"/>
        <dbReference type="EC" id="6.3.3.2"/>
    </reaction>
</comment>
<comment type="cofactor">
    <cofactor evidence="7">
        <name>Mg(2+)</name>
        <dbReference type="ChEBI" id="CHEBI:18420"/>
    </cofactor>
</comment>
<name>D8QEA7_SCHCM</name>
<dbReference type="InterPro" id="IPR024185">
    <property type="entry name" value="FTHF_cligase-like_sf"/>
</dbReference>
<evidence type="ECO:0000256" key="4">
    <source>
        <dbReference type="ARBA" id="ARBA00036539"/>
    </source>
</evidence>
<dbReference type="OMA" id="DKWGIPT"/>
<dbReference type="Proteomes" id="UP000007431">
    <property type="component" value="Unassembled WGS sequence"/>
</dbReference>
<dbReference type="eggNOG" id="KOG3093">
    <property type="taxonomic scope" value="Eukaryota"/>
</dbReference>
<feature type="binding site" evidence="6">
    <location>
        <begin position="146"/>
        <end position="154"/>
    </location>
    <ligand>
        <name>ATP</name>
        <dbReference type="ChEBI" id="CHEBI:30616"/>
    </ligand>
</feature>
<dbReference type="GO" id="GO:0035999">
    <property type="term" value="P:tetrahydrofolate interconversion"/>
    <property type="evidence" value="ECO:0007669"/>
    <property type="project" value="TreeGrafter"/>
</dbReference>
<comment type="similarity">
    <text evidence="1 7">Belongs to the 5-formyltetrahydrofolate cyclo-ligase family.</text>
</comment>
<dbReference type="HOGENOM" id="CLU_066245_2_1_1"/>
<dbReference type="OrthoDB" id="2015992at2759"/>
<dbReference type="GO" id="GO:0046872">
    <property type="term" value="F:metal ion binding"/>
    <property type="evidence" value="ECO:0007669"/>
    <property type="project" value="UniProtKB-KW"/>
</dbReference>
<dbReference type="GO" id="GO:0005524">
    <property type="term" value="F:ATP binding"/>
    <property type="evidence" value="ECO:0007669"/>
    <property type="project" value="UniProtKB-KW"/>
</dbReference>
<evidence type="ECO:0000256" key="7">
    <source>
        <dbReference type="RuleBase" id="RU361279"/>
    </source>
</evidence>
<dbReference type="FunCoup" id="D8QEA7">
    <property type="interactions" value="183"/>
</dbReference>
<feature type="binding site" evidence="6">
    <location>
        <begin position="8"/>
        <end position="12"/>
    </location>
    <ligand>
        <name>ATP</name>
        <dbReference type="ChEBI" id="CHEBI:30616"/>
    </ligand>
</feature>
<dbReference type="NCBIfam" id="TIGR02727">
    <property type="entry name" value="MTHFS_bact"/>
    <property type="match status" value="1"/>
</dbReference>
<keyword evidence="7" id="KW-0460">Magnesium</keyword>
<keyword evidence="2 6" id="KW-0547">Nucleotide-binding</keyword>
<dbReference type="GO" id="GO:0030272">
    <property type="term" value="F:5-formyltetrahydrofolate cyclo-ligase activity"/>
    <property type="evidence" value="ECO:0007669"/>
    <property type="project" value="UniProtKB-EC"/>
</dbReference>
<dbReference type="SUPFAM" id="SSF100950">
    <property type="entry name" value="NagB/RpiA/CoA transferase-like"/>
    <property type="match status" value="1"/>
</dbReference>
<keyword evidence="3 6" id="KW-0067">ATP-binding</keyword>
<feature type="binding site" evidence="6">
    <location>
        <position position="54"/>
    </location>
    <ligand>
        <name>substrate</name>
    </ligand>
</feature>
<dbReference type="PANTHER" id="PTHR23407:SF1">
    <property type="entry name" value="5-FORMYLTETRAHYDROFOLATE CYCLO-LIGASE"/>
    <property type="match status" value="1"/>
</dbReference>
<dbReference type="PIRSF" id="PIRSF006806">
    <property type="entry name" value="FTHF_cligase"/>
    <property type="match status" value="1"/>
</dbReference>
<dbReference type="EC" id="6.3.3.2" evidence="5 7"/>
<dbReference type="STRING" id="578458.D8QEA7"/>
<dbReference type="PANTHER" id="PTHR23407">
    <property type="entry name" value="ATPASE INHIBITOR/5-FORMYLTETRAHYDROFOLATE CYCLO-LIGASE"/>
    <property type="match status" value="1"/>
</dbReference>
<dbReference type="InParanoid" id="D8QEA7"/>
<dbReference type="AlphaFoldDB" id="D8QEA7"/>
<evidence type="ECO:0000256" key="6">
    <source>
        <dbReference type="PIRSR" id="PIRSR006806-1"/>
    </source>
</evidence>
<evidence type="ECO:0000256" key="1">
    <source>
        <dbReference type="ARBA" id="ARBA00010638"/>
    </source>
</evidence>
<reference evidence="8 9" key="1">
    <citation type="journal article" date="2010" name="Nat. Biotechnol.">
        <title>Genome sequence of the model mushroom Schizophyllum commune.</title>
        <authorList>
            <person name="Ohm R.A."/>
            <person name="de Jong J.F."/>
            <person name="Lugones L.G."/>
            <person name="Aerts A."/>
            <person name="Kothe E."/>
            <person name="Stajich J.E."/>
            <person name="de Vries R.P."/>
            <person name="Record E."/>
            <person name="Levasseur A."/>
            <person name="Baker S.E."/>
            <person name="Bartholomew K.A."/>
            <person name="Coutinho P.M."/>
            <person name="Erdmann S."/>
            <person name="Fowler T.J."/>
            <person name="Gathman A.C."/>
            <person name="Lombard V."/>
            <person name="Henrissat B."/>
            <person name="Knabe N."/>
            <person name="Kuees U."/>
            <person name="Lilly W.W."/>
            <person name="Lindquist E."/>
            <person name="Lucas S."/>
            <person name="Magnuson J.K."/>
            <person name="Piumi F."/>
            <person name="Raudaskoski M."/>
            <person name="Salamov A."/>
            <person name="Schmutz J."/>
            <person name="Schwarze F.W.M.R."/>
            <person name="vanKuyk P.A."/>
            <person name="Horton J.S."/>
            <person name="Grigoriev I.V."/>
            <person name="Woesten H.A.B."/>
        </authorList>
    </citation>
    <scope>NUCLEOTIDE SEQUENCE [LARGE SCALE GENOMIC DNA]</scope>
    <source>
        <strain evidence="9">H4-8 / FGSC 9210</strain>
    </source>
</reference>
<dbReference type="VEuPathDB" id="FungiDB:SCHCODRAFT_02513432"/>
<gene>
    <name evidence="8" type="ORF">SCHCODRAFT_60034</name>
</gene>
<sequence>MATIAAEKRALRKLVSAKLKTLSVCDISQQSEAISSRVLALPAFKESRRISCYMSMPTSEVVTTSLVNNILDHGKTLFIPRISVETPGHMDFLQLHGREDLGSLKAGTWGIKEPDLHWLGNPRQSEAPGIDVILVPGVAFDRSMSRLGHGKGYYDKFISTYVETGNKRPLLGKPVNLALALREQIVDNAAVPVTPHDWKMDMIITPDEVIQSQSP</sequence>
<dbReference type="RefSeq" id="XP_003028720.1">
    <property type="nucleotide sequence ID" value="XM_003028674.1"/>
</dbReference>
<evidence type="ECO:0000256" key="5">
    <source>
        <dbReference type="ARBA" id="ARBA00038966"/>
    </source>
</evidence>
<evidence type="ECO:0000256" key="3">
    <source>
        <dbReference type="ARBA" id="ARBA00022840"/>
    </source>
</evidence>
<keyword evidence="7" id="KW-0479">Metal-binding</keyword>
<protein>
    <recommendedName>
        <fullName evidence="5 7">5-formyltetrahydrofolate cyclo-ligase</fullName>
        <ecNumber evidence="5 7">6.3.3.2</ecNumber>
    </recommendedName>
</protein>
<accession>D8QEA7</accession>
<proteinExistence type="inferred from homology"/>
<organism evidence="9">
    <name type="scientific">Schizophyllum commune (strain H4-8 / FGSC 9210)</name>
    <name type="common">Split gill fungus</name>
    <dbReference type="NCBI Taxonomy" id="578458"/>
    <lineage>
        <taxon>Eukaryota</taxon>
        <taxon>Fungi</taxon>
        <taxon>Dikarya</taxon>
        <taxon>Basidiomycota</taxon>
        <taxon>Agaricomycotina</taxon>
        <taxon>Agaricomycetes</taxon>
        <taxon>Agaricomycetidae</taxon>
        <taxon>Agaricales</taxon>
        <taxon>Schizophyllaceae</taxon>
        <taxon>Schizophyllum</taxon>
    </lineage>
</organism>
<dbReference type="EMBL" id="GL377310">
    <property type="protein sequence ID" value="EFI93817.1"/>
    <property type="molecule type" value="Genomic_DNA"/>
</dbReference>
<feature type="binding site" evidence="6">
    <location>
        <position position="60"/>
    </location>
    <ligand>
        <name>substrate</name>
    </ligand>
</feature>
<dbReference type="Pfam" id="PF01812">
    <property type="entry name" value="5-FTHF_cyc-lig"/>
    <property type="match status" value="1"/>
</dbReference>
<dbReference type="GeneID" id="9596920"/>
<keyword evidence="9" id="KW-1185">Reference proteome</keyword>
<evidence type="ECO:0000313" key="9">
    <source>
        <dbReference type="Proteomes" id="UP000007431"/>
    </source>
</evidence>
<dbReference type="Gene3D" id="3.40.50.10420">
    <property type="entry name" value="NagB/RpiA/CoA transferase-like"/>
    <property type="match status" value="1"/>
</dbReference>